<protein>
    <submittedName>
        <fullName evidence="1">Uncharacterized protein</fullName>
    </submittedName>
</protein>
<keyword evidence="2" id="KW-1185">Reference proteome</keyword>
<dbReference type="EMBL" id="BSYO01000006">
    <property type="protein sequence ID" value="GMH06194.1"/>
    <property type="molecule type" value="Genomic_DNA"/>
</dbReference>
<sequence>MGKKVDGWPGVKVREGDLGSRVGGERWCYAMGTGKKTREAGQGKDVGICVFWRLTFSGLGIEDVAAVPMLAHTVDAMWCYALDWQCFALQPYDQDVLECMTDIIRSWLLMLIIKFWNG</sequence>
<organism evidence="1 2">
    <name type="scientific">Nepenthes gracilis</name>
    <name type="common">Slender pitcher plant</name>
    <dbReference type="NCBI Taxonomy" id="150966"/>
    <lineage>
        <taxon>Eukaryota</taxon>
        <taxon>Viridiplantae</taxon>
        <taxon>Streptophyta</taxon>
        <taxon>Embryophyta</taxon>
        <taxon>Tracheophyta</taxon>
        <taxon>Spermatophyta</taxon>
        <taxon>Magnoliopsida</taxon>
        <taxon>eudicotyledons</taxon>
        <taxon>Gunneridae</taxon>
        <taxon>Pentapetalae</taxon>
        <taxon>Caryophyllales</taxon>
        <taxon>Nepenthaceae</taxon>
        <taxon>Nepenthes</taxon>
    </lineage>
</organism>
<proteinExistence type="predicted"/>
<name>A0AAD3XIW5_NEPGR</name>
<dbReference type="AlphaFoldDB" id="A0AAD3XIW5"/>
<gene>
    <name evidence="1" type="ORF">Nepgr_008034</name>
</gene>
<dbReference type="Proteomes" id="UP001279734">
    <property type="component" value="Unassembled WGS sequence"/>
</dbReference>
<evidence type="ECO:0000313" key="1">
    <source>
        <dbReference type="EMBL" id="GMH06194.1"/>
    </source>
</evidence>
<reference evidence="1" key="1">
    <citation type="submission" date="2023-05" db="EMBL/GenBank/DDBJ databases">
        <title>Nepenthes gracilis genome sequencing.</title>
        <authorList>
            <person name="Fukushima K."/>
        </authorList>
    </citation>
    <scope>NUCLEOTIDE SEQUENCE</scope>
    <source>
        <strain evidence="1">SING2019-196</strain>
    </source>
</reference>
<evidence type="ECO:0000313" key="2">
    <source>
        <dbReference type="Proteomes" id="UP001279734"/>
    </source>
</evidence>
<accession>A0AAD3XIW5</accession>
<comment type="caution">
    <text evidence="1">The sequence shown here is derived from an EMBL/GenBank/DDBJ whole genome shotgun (WGS) entry which is preliminary data.</text>
</comment>